<evidence type="ECO:0008006" key="4">
    <source>
        <dbReference type="Google" id="ProtNLM"/>
    </source>
</evidence>
<protein>
    <recommendedName>
        <fullName evidence="4">PRD domain-containing protein</fullName>
    </recommendedName>
</protein>
<organism evidence="2 3">
    <name type="scientific">Paucilactobacillus nenjiangensis</name>
    <dbReference type="NCBI Taxonomy" id="1296540"/>
    <lineage>
        <taxon>Bacteria</taxon>
        <taxon>Bacillati</taxon>
        <taxon>Bacillota</taxon>
        <taxon>Bacilli</taxon>
        <taxon>Lactobacillales</taxon>
        <taxon>Lactobacillaceae</taxon>
        <taxon>Paucilactobacillus</taxon>
    </lineage>
</organism>
<keyword evidence="1" id="KW-0812">Transmembrane</keyword>
<gene>
    <name evidence="2" type="ORF">F0161_02660</name>
</gene>
<dbReference type="EMBL" id="CP043939">
    <property type="protein sequence ID" value="QER66883.1"/>
    <property type="molecule type" value="Genomic_DNA"/>
</dbReference>
<dbReference type="OrthoDB" id="2143991at2"/>
<evidence type="ECO:0000256" key="1">
    <source>
        <dbReference type="SAM" id="Phobius"/>
    </source>
</evidence>
<dbReference type="KEGG" id="lnn:F0161_02660"/>
<name>A0A5P1X056_9LACO</name>
<keyword evidence="3" id="KW-1185">Reference proteome</keyword>
<sequence length="255" mass="30154">MKFQFNLSHARFSKLKSFLTVWLLRLKSRQFIDSSELDTAYLNNYTDKLAGAVKLIEEHLTFPLPDAEIKYLYLFLITDDYLELDDTFKEEFPHEYQMSNDLIQRVYESQTTAGYAHINKQALLVNLTRVNIAISYFYVEPSTFIDQPQIDIFEKDNPLFSRVVHEYIDSLRTDDVTISKKFETNLYLIYIFVLINLIPMKIMVTPIYIYVDFSLGKLYTKYIVEQLNNNFRNTNIQVQETMDENTNIYLSDLPS</sequence>
<reference evidence="2 3" key="1">
    <citation type="submission" date="2019-09" db="EMBL/GenBank/DDBJ databases">
        <title>Complete Genome Sequence of Lactobacillus nenjiangensis SH-Y15, isolated from sauerkraut.</title>
        <authorList>
            <person name="Yang H."/>
        </authorList>
    </citation>
    <scope>NUCLEOTIDE SEQUENCE [LARGE SCALE GENOMIC DNA]</scope>
    <source>
        <strain evidence="2 3">SH-Y15</strain>
    </source>
</reference>
<dbReference type="Proteomes" id="UP000325295">
    <property type="component" value="Chromosome"/>
</dbReference>
<evidence type="ECO:0000313" key="2">
    <source>
        <dbReference type="EMBL" id="QER66883.1"/>
    </source>
</evidence>
<keyword evidence="1" id="KW-0472">Membrane</keyword>
<accession>A0A5P1X056</accession>
<proteinExistence type="predicted"/>
<evidence type="ECO:0000313" key="3">
    <source>
        <dbReference type="Proteomes" id="UP000325295"/>
    </source>
</evidence>
<dbReference type="AlphaFoldDB" id="A0A5P1X056"/>
<dbReference type="RefSeq" id="WP_150203638.1">
    <property type="nucleotide sequence ID" value="NZ_CP043939.1"/>
</dbReference>
<feature type="transmembrane region" description="Helical" evidence="1">
    <location>
        <begin position="187"/>
        <end position="211"/>
    </location>
</feature>
<keyword evidence="1" id="KW-1133">Transmembrane helix</keyword>